<feature type="region of interest" description="Disordered" evidence="7">
    <location>
        <begin position="303"/>
        <end position="337"/>
    </location>
</feature>
<feature type="region of interest" description="Disordered" evidence="7">
    <location>
        <begin position="211"/>
        <end position="230"/>
    </location>
</feature>
<organism evidence="10 11">
    <name type="scientific">Absidia repens</name>
    <dbReference type="NCBI Taxonomy" id="90262"/>
    <lineage>
        <taxon>Eukaryota</taxon>
        <taxon>Fungi</taxon>
        <taxon>Fungi incertae sedis</taxon>
        <taxon>Mucoromycota</taxon>
        <taxon>Mucoromycotina</taxon>
        <taxon>Mucoromycetes</taxon>
        <taxon>Mucorales</taxon>
        <taxon>Cunninghamellaceae</taxon>
        <taxon>Absidia</taxon>
    </lineage>
</organism>
<keyword evidence="2" id="KW-0479">Metal-binding</keyword>
<evidence type="ECO:0000256" key="1">
    <source>
        <dbReference type="ARBA" id="ARBA00022468"/>
    </source>
</evidence>
<dbReference type="Proteomes" id="UP000193560">
    <property type="component" value="Unassembled WGS sequence"/>
</dbReference>
<dbReference type="FunFam" id="1.10.220.150:FF:000009">
    <property type="entry name" value="stromal membrane-associated protein 1 isoform X1"/>
    <property type="match status" value="1"/>
</dbReference>
<evidence type="ECO:0000259" key="8">
    <source>
        <dbReference type="PROSITE" id="PS50030"/>
    </source>
</evidence>
<name>A0A1X2IQE2_9FUNG</name>
<dbReference type="InterPro" id="IPR015940">
    <property type="entry name" value="UBA"/>
</dbReference>
<dbReference type="AlphaFoldDB" id="A0A1X2IQE2"/>
<dbReference type="Pfam" id="PF01412">
    <property type="entry name" value="ArfGap"/>
    <property type="match status" value="1"/>
</dbReference>
<dbReference type="PANTHER" id="PTHR45705:SF1">
    <property type="entry name" value="FI20236P1"/>
    <property type="match status" value="1"/>
</dbReference>
<evidence type="ECO:0000313" key="11">
    <source>
        <dbReference type="Proteomes" id="UP000193560"/>
    </source>
</evidence>
<evidence type="ECO:0000256" key="3">
    <source>
        <dbReference type="ARBA" id="ARBA00022771"/>
    </source>
</evidence>
<dbReference type="Gene3D" id="1.10.8.10">
    <property type="entry name" value="DNA helicase RuvA subunit, C-terminal domain"/>
    <property type="match status" value="2"/>
</dbReference>
<feature type="region of interest" description="Disordered" evidence="7">
    <location>
        <begin position="516"/>
        <end position="551"/>
    </location>
</feature>
<dbReference type="InterPro" id="IPR038508">
    <property type="entry name" value="ArfGAP_dom_sf"/>
</dbReference>
<evidence type="ECO:0008006" key="12">
    <source>
        <dbReference type="Google" id="ProtNLM"/>
    </source>
</evidence>
<feature type="compositionally biased region" description="Low complexity" evidence="7">
    <location>
        <begin position="516"/>
        <end position="544"/>
    </location>
</feature>
<keyword evidence="4" id="KW-0862">Zinc</keyword>
<dbReference type="PROSITE" id="PS50115">
    <property type="entry name" value="ARFGAP"/>
    <property type="match status" value="1"/>
</dbReference>
<keyword evidence="3 5" id="KW-0863">Zinc-finger</keyword>
<dbReference type="GO" id="GO:0005737">
    <property type="term" value="C:cytoplasm"/>
    <property type="evidence" value="ECO:0007669"/>
    <property type="project" value="TreeGrafter"/>
</dbReference>
<dbReference type="GO" id="GO:0008270">
    <property type="term" value="F:zinc ion binding"/>
    <property type="evidence" value="ECO:0007669"/>
    <property type="project" value="UniProtKB-KW"/>
</dbReference>
<reference evidence="10 11" key="1">
    <citation type="submission" date="2016-07" db="EMBL/GenBank/DDBJ databases">
        <title>Pervasive Adenine N6-methylation of Active Genes in Fungi.</title>
        <authorList>
            <consortium name="DOE Joint Genome Institute"/>
            <person name="Mondo S.J."/>
            <person name="Dannebaum R.O."/>
            <person name="Kuo R.C."/>
            <person name="Labutti K."/>
            <person name="Haridas S."/>
            <person name="Kuo A."/>
            <person name="Salamov A."/>
            <person name="Ahrendt S.R."/>
            <person name="Lipzen A."/>
            <person name="Sullivan W."/>
            <person name="Andreopoulos W.B."/>
            <person name="Clum A."/>
            <person name="Lindquist E."/>
            <person name="Daum C."/>
            <person name="Ramamoorthy G.K."/>
            <person name="Gryganskyi A."/>
            <person name="Culley D."/>
            <person name="Magnuson J.K."/>
            <person name="James T.Y."/>
            <person name="O'Malley M.A."/>
            <person name="Stajich J.E."/>
            <person name="Spatafora J.W."/>
            <person name="Visel A."/>
            <person name="Grigoriev I.V."/>
        </authorList>
    </citation>
    <scope>NUCLEOTIDE SEQUENCE [LARGE SCALE GENOMIC DNA]</scope>
    <source>
        <strain evidence="10 11">NRRL 1336</strain>
    </source>
</reference>
<feature type="domain" description="UBA" evidence="8">
    <location>
        <begin position="168"/>
        <end position="209"/>
    </location>
</feature>
<evidence type="ECO:0000256" key="5">
    <source>
        <dbReference type="PROSITE-ProRule" id="PRU00288"/>
    </source>
</evidence>
<keyword evidence="11" id="KW-1185">Reference proteome</keyword>
<proteinExistence type="predicted"/>
<feature type="region of interest" description="Disordered" evidence="7">
    <location>
        <begin position="139"/>
        <end position="159"/>
    </location>
</feature>
<feature type="domain" description="UBA" evidence="8">
    <location>
        <begin position="233"/>
        <end position="273"/>
    </location>
</feature>
<comment type="caution">
    <text evidence="10">The sequence shown here is derived from an EMBL/GenBank/DDBJ whole genome shotgun (WGS) entry which is preliminary data.</text>
</comment>
<dbReference type="EMBL" id="MCGE01000006">
    <property type="protein sequence ID" value="ORZ20492.1"/>
    <property type="molecule type" value="Genomic_DNA"/>
</dbReference>
<dbReference type="PRINTS" id="PR00405">
    <property type="entry name" value="REVINTRACTNG"/>
</dbReference>
<dbReference type="SUPFAM" id="SSF57863">
    <property type="entry name" value="ArfGap/RecO-like zinc finger"/>
    <property type="match status" value="1"/>
</dbReference>
<dbReference type="PROSITE" id="PS50030">
    <property type="entry name" value="UBA"/>
    <property type="match status" value="2"/>
</dbReference>
<dbReference type="SMART" id="SM00105">
    <property type="entry name" value="ArfGap"/>
    <property type="match status" value="1"/>
</dbReference>
<evidence type="ECO:0000313" key="10">
    <source>
        <dbReference type="EMBL" id="ORZ20492.1"/>
    </source>
</evidence>
<dbReference type="InterPro" id="IPR009060">
    <property type="entry name" value="UBA-like_sf"/>
</dbReference>
<dbReference type="SMART" id="SM00165">
    <property type="entry name" value="UBA"/>
    <property type="match status" value="2"/>
</dbReference>
<dbReference type="PANTHER" id="PTHR45705">
    <property type="entry name" value="FI20236P1"/>
    <property type="match status" value="1"/>
</dbReference>
<keyword evidence="6" id="KW-0175">Coiled coil</keyword>
<dbReference type="SUPFAM" id="SSF46934">
    <property type="entry name" value="UBA-like"/>
    <property type="match status" value="2"/>
</dbReference>
<dbReference type="InterPro" id="IPR001164">
    <property type="entry name" value="ArfGAP_dom"/>
</dbReference>
<accession>A0A1X2IQE2</accession>
<feature type="compositionally biased region" description="Low complexity" evidence="7">
    <location>
        <begin position="212"/>
        <end position="225"/>
    </location>
</feature>
<keyword evidence="1" id="KW-0343">GTPase activation</keyword>
<dbReference type="Pfam" id="PF00627">
    <property type="entry name" value="UBA"/>
    <property type="match status" value="1"/>
</dbReference>
<feature type="region of interest" description="Disordered" evidence="7">
    <location>
        <begin position="413"/>
        <end position="433"/>
    </location>
</feature>
<dbReference type="InterPro" id="IPR037278">
    <property type="entry name" value="ARFGAP/RecO"/>
</dbReference>
<evidence type="ECO:0000256" key="4">
    <source>
        <dbReference type="ARBA" id="ARBA00022833"/>
    </source>
</evidence>
<dbReference type="CDD" id="cd08204">
    <property type="entry name" value="ArfGap"/>
    <property type="match status" value="1"/>
</dbReference>
<evidence type="ECO:0000256" key="2">
    <source>
        <dbReference type="ARBA" id="ARBA00022723"/>
    </source>
</evidence>
<evidence type="ECO:0000256" key="6">
    <source>
        <dbReference type="SAM" id="Coils"/>
    </source>
</evidence>
<dbReference type="InterPro" id="IPR051718">
    <property type="entry name" value="ARF_GTPase-activating"/>
</dbReference>
<evidence type="ECO:0000259" key="9">
    <source>
        <dbReference type="PROSITE" id="PS50115"/>
    </source>
</evidence>
<feature type="coiled-coil region" evidence="6">
    <location>
        <begin position="344"/>
        <end position="371"/>
    </location>
</feature>
<sequence length="551" mass="61284">MTEKRQTKAMQERHERILNELLKIPGNEYCADCRSKNPRWASYSLGVFLCVRCAGIHRKMGTHISRIKSLSMDQWTAEQIDSIKNGGGNIKVNNIVNPNPSKYPLPLADDEGHAMEKYIRNKWEKRAFMEKPTMASSSLAVVPSGIQQQSRPRNVPMRSSSVPVIIGENDGAALIKLHEMGFKDDYKNQVALRQAQGNLSAAVEILSRYNNQQQPQPQSQQLQQQRDTQHSLTIDQKLVQLRNMGYTDMATNRDALRRTGGNVDVAVTVLKSSQSTTNSSLPPTSSFSSSTSSGTIFAAAGINGPNTSMAQQQGNGNSQLLDLSDPSPANMSLQFQQQSPQLQLQLQQQQQQQQQQQLQQLQQQQQQQQQQQYALQPQLQQQQYTAQPQQPFSVQQQQSQQQPQQYGLLPTQQTQSPFAISSASDPFGQNTLPAPIQSTSLQTVHTTGMYPSANVSSPGVGFNTQQMNGMPFQQQPLIPQTTSNPFSNINPTIGQQQQPLSAASVSPLASSAFTNYFSQQPQQPFQSQQAQPPHPFPNFQQQQPMSKSSFF</sequence>
<dbReference type="GO" id="GO:0005096">
    <property type="term" value="F:GTPase activator activity"/>
    <property type="evidence" value="ECO:0007669"/>
    <property type="project" value="UniProtKB-KW"/>
</dbReference>
<feature type="compositionally biased region" description="Polar residues" evidence="7">
    <location>
        <begin position="416"/>
        <end position="433"/>
    </location>
</feature>
<gene>
    <name evidence="10" type="ORF">BCR42DRAFT_408895</name>
</gene>
<dbReference type="OrthoDB" id="10266696at2759"/>
<protein>
    <recommendedName>
        <fullName evidence="12">Arf-GAP domain-containing protein</fullName>
    </recommendedName>
</protein>
<evidence type="ECO:0000256" key="7">
    <source>
        <dbReference type="SAM" id="MobiDB-lite"/>
    </source>
</evidence>
<feature type="region of interest" description="Disordered" evidence="7">
    <location>
        <begin position="273"/>
        <end position="292"/>
    </location>
</feature>
<dbReference type="STRING" id="90262.A0A1X2IQE2"/>
<feature type="compositionally biased region" description="Polar residues" evidence="7">
    <location>
        <begin position="304"/>
        <end position="332"/>
    </location>
</feature>
<feature type="domain" description="Arf-GAP" evidence="9">
    <location>
        <begin position="15"/>
        <end position="136"/>
    </location>
</feature>
<dbReference type="Gene3D" id="1.10.220.150">
    <property type="entry name" value="Arf GTPase activating protein"/>
    <property type="match status" value="1"/>
</dbReference>